<feature type="domain" description="SAM" evidence="7">
    <location>
        <begin position="715"/>
        <end position="763"/>
    </location>
</feature>
<reference evidence="8" key="2">
    <citation type="submission" date="2015-06" db="UniProtKB">
        <authorList>
            <consortium name="EnsemblMetazoa"/>
        </authorList>
    </citation>
    <scope>IDENTIFICATION</scope>
</reference>
<organism evidence="8 9">
    <name type="scientific">Tetranychus urticae</name>
    <name type="common">Two-spotted spider mite</name>
    <dbReference type="NCBI Taxonomy" id="32264"/>
    <lineage>
        <taxon>Eukaryota</taxon>
        <taxon>Metazoa</taxon>
        <taxon>Ecdysozoa</taxon>
        <taxon>Arthropoda</taxon>
        <taxon>Chelicerata</taxon>
        <taxon>Arachnida</taxon>
        <taxon>Acari</taxon>
        <taxon>Acariformes</taxon>
        <taxon>Trombidiformes</taxon>
        <taxon>Prostigmata</taxon>
        <taxon>Eleutherengona</taxon>
        <taxon>Raphignathae</taxon>
        <taxon>Tetranychoidea</taxon>
        <taxon>Tetranychidae</taxon>
        <taxon>Tetranychus</taxon>
    </lineage>
</organism>
<feature type="compositionally biased region" description="Basic and acidic residues" evidence="5">
    <location>
        <begin position="575"/>
        <end position="611"/>
    </location>
</feature>
<proteinExistence type="predicted"/>
<evidence type="ECO:0000259" key="6">
    <source>
        <dbReference type="PROSITE" id="PS50016"/>
    </source>
</evidence>
<dbReference type="GO" id="GO:0008270">
    <property type="term" value="F:zinc ion binding"/>
    <property type="evidence" value="ECO:0007669"/>
    <property type="project" value="UniProtKB-KW"/>
</dbReference>
<dbReference type="Pfam" id="PF00536">
    <property type="entry name" value="SAM_1"/>
    <property type="match status" value="1"/>
</dbReference>
<feature type="region of interest" description="Disordered" evidence="5">
    <location>
        <begin position="1"/>
        <end position="31"/>
    </location>
</feature>
<dbReference type="AlphaFoldDB" id="T1KLH4"/>
<feature type="compositionally biased region" description="Polar residues" evidence="5">
    <location>
        <begin position="1"/>
        <end position="10"/>
    </location>
</feature>
<dbReference type="InterPro" id="IPR001965">
    <property type="entry name" value="Znf_PHD"/>
</dbReference>
<feature type="domain" description="PHD-type" evidence="6">
    <location>
        <begin position="92"/>
        <end position="141"/>
    </location>
</feature>
<evidence type="ECO:0000259" key="7">
    <source>
        <dbReference type="PROSITE" id="PS50105"/>
    </source>
</evidence>
<dbReference type="OrthoDB" id="10004495at2759"/>
<keyword evidence="3" id="KW-0862">Zinc</keyword>
<name>T1KLH4_TETUR</name>
<evidence type="ECO:0000256" key="5">
    <source>
        <dbReference type="SAM" id="MobiDB-lite"/>
    </source>
</evidence>
<feature type="compositionally biased region" description="Basic and acidic residues" evidence="5">
    <location>
        <begin position="377"/>
        <end position="387"/>
    </location>
</feature>
<gene>
    <name evidence="8" type="primary">107365281</name>
</gene>
<sequence length="787" mass="88907">MKQSGLQRARQSTRKKIKKSLGPDFLDPSNLGLHGKEAQSDVRCDICQDGLPSGSRRDSITCRKCPVQAHASCIRAQLNVKYIKSLWLCLNCRHCYECDESGVDQSELIFCRTCDLSYHYECIRSISSSGGKWICLQCKKPQLPISRFHGFRQNRVAKTLNKSHSEDKSPDITTSHPSSSSSTPSTSRASLSVKKELITEKQKPSNNEKTSNNERSLRSDQTERPTRSERPERSVNANSNSSRRQEKTETPERQEKTEKTDQPERPMNIQTVKRSFTRWVIRPRHVEPPPKPKPGSDDINSVKTPQRPASIDPMSSKRPERPANIDQIGPKKPGCPINIDSAGSKRPERSMSMDSTVVKRSMPIEAVSTKLLEIDDPFAKRPERPASIDRMSSKRPMNIDAKRHNERSPSIDSTSSKRLERPISIESANSKKPERPLSMGSIGAKRPDRPINTDSTGSKRPDRPMSIETIGPKRPERPITIDSTGAKRIERPLSIDSINSRREMSIESVSTKRPMNIELVSSKRPMRVNQVVNDNRSSIDLPDVDMIDSFTEKPLVKEVKDKYIDRPRIIRHKVEPERENNMVRSKEVKDKDEKQQSSNENRRMSEERSENNRNPMNVLKANGPTRGNALLSLNDLGNGNKSDGMQPPVPPKVTVSKKDASEIQGTGFILSKPVELTEETARLLKDSNGAKRLKLVLFERACKAESLLPAETNIWTVEDVHNFIKFIGFPDAAENFSEHQIDGKSLLLLSRKDVITGFKLKLGPALKIYAHIFRLQRKRPALLLEEQ</sequence>
<dbReference type="Gene3D" id="1.10.150.50">
    <property type="entry name" value="Transcription Factor, Ets-1"/>
    <property type="match status" value="1"/>
</dbReference>
<dbReference type="InterPro" id="IPR001660">
    <property type="entry name" value="SAM"/>
</dbReference>
<dbReference type="EnsemblMetazoa" id="tetur14g02450.1">
    <property type="protein sequence ID" value="tetur14g02450.1"/>
    <property type="gene ID" value="tetur14g02450"/>
</dbReference>
<feature type="compositionally biased region" description="Basic and acidic residues" evidence="5">
    <location>
        <begin position="284"/>
        <end position="296"/>
    </location>
</feature>
<dbReference type="STRING" id="32264.T1KLH4"/>
<dbReference type="CDD" id="cd15489">
    <property type="entry name" value="PHD_SF"/>
    <property type="match status" value="2"/>
</dbReference>
<feature type="compositionally biased region" description="Basic and acidic residues" evidence="5">
    <location>
        <begin position="243"/>
        <end position="264"/>
    </location>
</feature>
<dbReference type="KEGG" id="tut:107365281"/>
<dbReference type="SMART" id="SM00454">
    <property type="entry name" value="SAM"/>
    <property type="match status" value="1"/>
</dbReference>
<feature type="region of interest" description="Disordered" evidence="5">
    <location>
        <begin position="160"/>
        <end position="358"/>
    </location>
</feature>
<dbReference type="InterPro" id="IPR011011">
    <property type="entry name" value="Znf_FYVE_PHD"/>
</dbReference>
<dbReference type="InterPro" id="IPR013083">
    <property type="entry name" value="Znf_RING/FYVE/PHD"/>
</dbReference>
<evidence type="ECO:0000256" key="1">
    <source>
        <dbReference type="ARBA" id="ARBA00022723"/>
    </source>
</evidence>
<dbReference type="GO" id="GO:0005634">
    <property type="term" value="C:nucleus"/>
    <property type="evidence" value="ECO:0007669"/>
    <property type="project" value="TreeGrafter"/>
</dbReference>
<dbReference type="GO" id="GO:0003682">
    <property type="term" value="F:chromatin binding"/>
    <property type="evidence" value="ECO:0007669"/>
    <property type="project" value="TreeGrafter"/>
</dbReference>
<dbReference type="PROSITE" id="PS50105">
    <property type="entry name" value="SAM_DOMAIN"/>
    <property type="match status" value="1"/>
</dbReference>
<dbReference type="SUPFAM" id="SSF57903">
    <property type="entry name" value="FYVE/PHD zinc finger"/>
    <property type="match status" value="2"/>
</dbReference>
<dbReference type="PROSITE" id="PS01359">
    <property type="entry name" value="ZF_PHD_1"/>
    <property type="match status" value="1"/>
</dbReference>
<dbReference type="eggNOG" id="KOG1512">
    <property type="taxonomic scope" value="Eukaryota"/>
</dbReference>
<dbReference type="GO" id="GO:0045892">
    <property type="term" value="P:negative regulation of DNA-templated transcription"/>
    <property type="evidence" value="ECO:0007669"/>
    <property type="project" value="TreeGrafter"/>
</dbReference>
<dbReference type="EMBL" id="CAEY01000211">
    <property type="status" value="NOT_ANNOTATED_CDS"/>
    <property type="molecule type" value="Genomic_DNA"/>
</dbReference>
<dbReference type="Proteomes" id="UP000015104">
    <property type="component" value="Unassembled WGS sequence"/>
</dbReference>
<dbReference type="InterPro" id="IPR019787">
    <property type="entry name" value="Znf_PHD-finger"/>
</dbReference>
<evidence type="ECO:0000256" key="4">
    <source>
        <dbReference type="PROSITE-ProRule" id="PRU00146"/>
    </source>
</evidence>
<protein>
    <recommendedName>
        <fullName evidence="10">PHD finger protein 10</fullName>
    </recommendedName>
</protein>
<evidence type="ECO:0000313" key="8">
    <source>
        <dbReference type="EnsemblMetazoa" id="tetur14g02450.1"/>
    </source>
</evidence>
<dbReference type="PROSITE" id="PS50016">
    <property type="entry name" value="ZF_PHD_2"/>
    <property type="match status" value="1"/>
</dbReference>
<dbReference type="Gene3D" id="3.30.40.10">
    <property type="entry name" value="Zinc/RING finger domain, C3HC4 (zinc finger)"/>
    <property type="match status" value="2"/>
</dbReference>
<keyword evidence="2 4" id="KW-0863">Zinc-finger</keyword>
<evidence type="ECO:0000256" key="3">
    <source>
        <dbReference type="ARBA" id="ARBA00022833"/>
    </source>
</evidence>
<feature type="compositionally biased region" description="Basic and acidic residues" evidence="5">
    <location>
        <begin position="211"/>
        <end position="233"/>
    </location>
</feature>
<feature type="compositionally biased region" description="Low complexity" evidence="5">
    <location>
        <begin position="171"/>
        <end position="192"/>
    </location>
</feature>
<feature type="region of interest" description="Disordered" evidence="5">
    <location>
        <begin position="575"/>
        <end position="654"/>
    </location>
</feature>
<evidence type="ECO:0000256" key="2">
    <source>
        <dbReference type="ARBA" id="ARBA00022771"/>
    </source>
</evidence>
<dbReference type="SMART" id="SM00249">
    <property type="entry name" value="PHD"/>
    <property type="match status" value="2"/>
</dbReference>
<keyword evidence="1" id="KW-0479">Metal-binding</keyword>
<reference evidence="9" key="1">
    <citation type="submission" date="2011-08" db="EMBL/GenBank/DDBJ databases">
        <authorList>
            <person name="Rombauts S."/>
        </authorList>
    </citation>
    <scope>NUCLEOTIDE SEQUENCE</scope>
    <source>
        <strain evidence="9">London</strain>
    </source>
</reference>
<keyword evidence="9" id="KW-1185">Reference proteome</keyword>
<feature type="compositionally biased region" description="Basic and acidic residues" evidence="5">
    <location>
        <begin position="400"/>
        <end position="435"/>
    </location>
</feature>
<evidence type="ECO:0000313" key="9">
    <source>
        <dbReference type="Proteomes" id="UP000015104"/>
    </source>
</evidence>
<accession>T1KLH4</accession>
<feature type="compositionally biased region" description="Basic and acidic residues" evidence="5">
    <location>
        <begin position="193"/>
        <end position="203"/>
    </location>
</feature>
<evidence type="ECO:0008006" key="10">
    <source>
        <dbReference type="Google" id="ProtNLM"/>
    </source>
</evidence>
<dbReference type="InterPro" id="IPR050548">
    <property type="entry name" value="PcG_chromatin_remod_factors"/>
</dbReference>
<feature type="region of interest" description="Disordered" evidence="5">
    <location>
        <begin position="370"/>
        <end position="480"/>
    </location>
</feature>
<dbReference type="InterPro" id="IPR013761">
    <property type="entry name" value="SAM/pointed_sf"/>
</dbReference>
<dbReference type="SUPFAM" id="SSF47769">
    <property type="entry name" value="SAM/Pointed domain"/>
    <property type="match status" value="1"/>
</dbReference>
<dbReference type="HOGENOM" id="CLU_356537_0_0_1"/>
<feature type="compositionally biased region" description="Basic and acidic residues" evidence="5">
    <location>
        <begin position="445"/>
        <end position="480"/>
    </location>
</feature>
<dbReference type="InterPro" id="IPR019786">
    <property type="entry name" value="Zinc_finger_PHD-type_CS"/>
</dbReference>
<dbReference type="PANTHER" id="PTHR12247">
    <property type="entry name" value="POLYCOMB GROUP PROTEIN"/>
    <property type="match status" value="1"/>
</dbReference>
<dbReference type="PANTHER" id="PTHR12247:SF139">
    <property type="entry name" value="ATHERIN-RELATED"/>
    <property type="match status" value="1"/>
</dbReference>
<dbReference type="GO" id="GO:0042393">
    <property type="term" value="F:histone binding"/>
    <property type="evidence" value="ECO:0007669"/>
    <property type="project" value="TreeGrafter"/>
</dbReference>
<dbReference type="Pfam" id="PF00628">
    <property type="entry name" value="PHD"/>
    <property type="match status" value="1"/>
</dbReference>